<dbReference type="PDB" id="5DSS">
    <property type="method" value="X-ray"/>
    <property type="resolution" value="2.80 A"/>
    <property type="chains" value="B=1-185"/>
</dbReference>
<dbReference type="InterPro" id="IPR011065">
    <property type="entry name" value="Kunitz_inhibitor_STI-like_sf"/>
</dbReference>
<keyword evidence="3" id="KW-1015">Disulfide bond</keyword>
<evidence type="ECO:0000256" key="1">
    <source>
        <dbReference type="ARBA" id="ARBA00022690"/>
    </source>
</evidence>
<evidence type="ECO:0000256" key="2">
    <source>
        <dbReference type="ARBA" id="ARBA00022900"/>
    </source>
</evidence>
<dbReference type="SMR" id="A0A158RFS0"/>
<keyword evidence="2" id="KW-0722">Serine protease inhibitor</keyword>
<keyword evidence="1" id="KW-0646">Protease inhibitor</keyword>
<dbReference type="PROSITE" id="PS00283">
    <property type="entry name" value="SOYBEAN_KUNITZ"/>
    <property type="match status" value="1"/>
</dbReference>
<dbReference type="SMART" id="SM00452">
    <property type="entry name" value="STI"/>
    <property type="match status" value="1"/>
</dbReference>
<protein>
    <submittedName>
        <fullName evidence="4">MP-4</fullName>
    </submittedName>
</protein>
<dbReference type="AlphaFoldDB" id="A0A158RFS0"/>
<dbReference type="PRINTS" id="PR00291">
    <property type="entry name" value="KUNITZINHBTR"/>
</dbReference>
<dbReference type="GO" id="GO:0004867">
    <property type="term" value="F:serine-type endopeptidase inhibitor activity"/>
    <property type="evidence" value="ECO:0007669"/>
    <property type="project" value="UniProtKB-KW"/>
</dbReference>
<dbReference type="InterPro" id="IPR002160">
    <property type="entry name" value="Prot_inh_Kunz-lg"/>
</dbReference>
<name>A0A158RFS0_MUCPR</name>
<dbReference type="PANTHER" id="PTHR33107">
    <property type="entry name" value="KUNITZ TRYPSIN INHIBITOR 2"/>
    <property type="match status" value="1"/>
</dbReference>
<dbReference type="PDBsum" id="5DSS"/>
<evidence type="ECO:0007829" key="5">
    <source>
        <dbReference type="PDB" id="5DSS"/>
    </source>
</evidence>
<evidence type="ECO:0000256" key="3">
    <source>
        <dbReference type="ARBA" id="ARBA00023157"/>
    </source>
</evidence>
<feature type="disulfide bond" evidence="5">
    <location>
        <begin position="145"/>
        <end position="152"/>
    </location>
</feature>
<dbReference type="Pfam" id="PF00197">
    <property type="entry name" value="Kunitz_legume"/>
    <property type="match status" value="1"/>
</dbReference>
<proteinExistence type="evidence at protein level"/>
<keyword evidence="4 5" id="KW-0002">3D-structure</keyword>
<evidence type="ECO:0000313" key="4">
    <source>
        <dbReference type="PDB" id="5DSS"/>
    </source>
</evidence>
<sequence length="185" mass="20151">KNDAEPVIDTDGNPLLHRGKYYIMPSNWGPPGGGLRLGKTRNLNCPVTVLQDYNEAINGLPVKFNIREILPRTIFTDTELNIEFTEKPNCAENRAWSLFKGDDRGHKARVGIGGSNGHPGGEMLRGGFYGEQHGLRNGTYKLVFCRDGSSTCLDVGRYGNREGRRLGLSEAGELGVGFEKAGGGN</sequence>
<dbReference type="Gene3D" id="2.80.10.50">
    <property type="match status" value="1"/>
</dbReference>
<dbReference type="PANTHER" id="PTHR33107:SF21">
    <property type="entry name" value="KUNITZ FAMILY TRYPSIN AND PROTEASE INHIBITOR PROTEIN"/>
    <property type="match status" value="1"/>
</dbReference>
<accession>A0A158RFS0</accession>
<feature type="disulfide bond" evidence="5">
    <location>
        <begin position="45"/>
        <end position="90"/>
    </location>
</feature>
<reference evidence="4 5" key="1">
    <citation type="journal article" date="2016" name="J. Biol. Chem.">
        <title>MP-4 Contributes to Snake Venom Neutralization by Mucuna pruriens Seeds through an Indirect Antibody-mediated Mechanism.</title>
        <authorList>
            <person name="Kumar A."/>
            <person name="Gupta C."/>
            <person name="Nair D.T."/>
            <person name="Salunke D.M."/>
        </authorList>
    </citation>
    <scope>X-RAY CRYSTALLOGRAPHY (2.80 ANGSTROMS)</scope>
    <scope>DISULFIDE BONDS</scope>
</reference>
<dbReference type="CDD" id="cd23377">
    <property type="entry name" value="beta-trefoil_STI_MP4-like"/>
    <property type="match status" value="1"/>
</dbReference>
<organism evidence="4">
    <name type="scientific">Mucuna pruriens</name>
    <name type="common">Velvet bean</name>
    <name type="synonym">Dolichos pruriens</name>
    <dbReference type="NCBI Taxonomy" id="157652"/>
    <lineage>
        <taxon>Eukaryota</taxon>
        <taxon>Viridiplantae</taxon>
        <taxon>Streptophyta</taxon>
        <taxon>Embryophyta</taxon>
        <taxon>Tracheophyta</taxon>
        <taxon>Spermatophyta</taxon>
        <taxon>Magnoliopsida</taxon>
        <taxon>eudicotyledons</taxon>
        <taxon>Gunneridae</taxon>
        <taxon>Pentapetalae</taxon>
        <taxon>rosids</taxon>
        <taxon>fabids</taxon>
        <taxon>Fabales</taxon>
        <taxon>Fabaceae</taxon>
        <taxon>Papilionoideae</taxon>
        <taxon>50 kb inversion clade</taxon>
        <taxon>NPAAA clade</taxon>
        <taxon>indigoferoid/millettioid clade</taxon>
        <taxon>Phaseoleae</taxon>
        <taxon>Mucuna</taxon>
    </lineage>
</organism>
<dbReference type="SUPFAM" id="SSF50386">
    <property type="entry name" value="STI-like"/>
    <property type="match status" value="1"/>
</dbReference>